<dbReference type="OrthoDB" id="2554267at2"/>
<dbReference type="Proteomes" id="UP000256977">
    <property type="component" value="Unassembled WGS sequence"/>
</dbReference>
<dbReference type="PANTHER" id="PTHR37829:SF3">
    <property type="entry name" value="PROTEIN JAYE-RELATED"/>
    <property type="match status" value="1"/>
</dbReference>
<feature type="domain" description="Baseplate J-like C-terminal" evidence="4">
    <location>
        <begin position="286"/>
        <end position="369"/>
    </location>
</feature>
<organism evidence="5 6">
    <name type="scientific">Cohnella phaseoli</name>
    <dbReference type="NCBI Taxonomy" id="456490"/>
    <lineage>
        <taxon>Bacteria</taxon>
        <taxon>Bacillati</taxon>
        <taxon>Bacillota</taxon>
        <taxon>Bacilli</taxon>
        <taxon>Bacillales</taxon>
        <taxon>Paenibacillaceae</taxon>
        <taxon>Cohnella</taxon>
    </lineage>
</organism>
<evidence type="ECO:0000256" key="1">
    <source>
        <dbReference type="ARBA" id="ARBA00038087"/>
    </source>
</evidence>
<evidence type="ECO:0000313" key="6">
    <source>
        <dbReference type="Proteomes" id="UP000256977"/>
    </source>
</evidence>
<dbReference type="InterPro" id="IPR006949">
    <property type="entry name" value="Barrel_Baseplate_J-like"/>
</dbReference>
<evidence type="ECO:0000259" key="3">
    <source>
        <dbReference type="Pfam" id="PF26078"/>
    </source>
</evidence>
<dbReference type="Pfam" id="PF04865">
    <property type="entry name" value="Baseplate_J"/>
    <property type="match status" value="1"/>
</dbReference>
<evidence type="ECO:0000313" key="5">
    <source>
        <dbReference type="EMBL" id="RED85310.1"/>
    </source>
</evidence>
<dbReference type="Pfam" id="PF26079">
    <property type="entry name" value="Baseplate_J_C"/>
    <property type="match status" value="1"/>
</dbReference>
<dbReference type="Pfam" id="PF26078">
    <property type="entry name" value="Baseplate_J_M"/>
    <property type="match status" value="1"/>
</dbReference>
<protein>
    <submittedName>
        <fullName evidence="5">Putative phage protein gp47/JayE</fullName>
    </submittedName>
</protein>
<comment type="caution">
    <text evidence="5">The sequence shown here is derived from an EMBL/GenBank/DDBJ whole genome shotgun (WGS) entry which is preliminary data.</text>
</comment>
<dbReference type="PANTHER" id="PTHR37829">
    <property type="entry name" value="PHAGE-LIKE ELEMENT PBSX PROTEIN XKDT"/>
    <property type="match status" value="1"/>
</dbReference>
<dbReference type="EMBL" id="QRDZ01000004">
    <property type="protein sequence ID" value="RED85310.1"/>
    <property type="molecule type" value="Genomic_DNA"/>
</dbReference>
<feature type="domain" description="Baseplate J-like central" evidence="3">
    <location>
        <begin position="201"/>
        <end position="278"/>
    </location>
</feature>
<proteinExistence type="inferred from homology"/>
<dbReference type="RefSeq" id="WP_116059746.1">
    <property type="nucleotide sequence ID" value="NZ_QRDZ01000004.1"/>
</dbReference>
<dbReference type="InterPro" id="IPR058530">
    <property type="entry name" value="Baseplate_J-like_C"/>
</dbReference>
<dbReference type="InterPro" id="IPR058531">
    <property type="entry name" value="Baseplate_J_M"/>
</dbReference>
<keyword evidence="6" id="KW-1185">Reference proteome</keyword>
<evidence type="ECO:0000259" key="2">
    <source>
        <dbReference type="Pfam" id="PF04865"/>
    </source>
</evidence>
<accession>A0A3D9KG93</accession>
<evidence type="ECO:0000259" key="4">
    <source>
        <dbReference type="Pfam" id="PF26079"/>
    </source>
</evidence>
<dbReference type="InterPro" id="IPR052399">
    <property type="entry name" value="Phage_Baseplate_Assmbl_Protein"/>
</dbReference>
<name>A0A3D9KG93_9BACL</name>
<comment type="similarity">
    <text evidence="1">Belongs to the Mu gp47/PBSX XkdT family.</text>
</comment>
<reference evidence="5 6" key="1">
    <citation type="submission" date="2018-07" db="EMBL/GenBank/DDBJ databases">
        <title>Genomic Encyclopedia of Type Strains, Phase III (KMG-III): the genomes of soil and plant-associated and newly described type strains.</title>
        <authorList>
            <person name="Whitman W."/>
        </authorList>
    </citation>
    <scope>NUCLEOTIDE SEQUENCE [LARGE SCALE GENOMIC DNA]</scope>
    <source>
        <strain evidence="5 6">CECT 7287</strain>
    </source>
</reference>
<dbReference type="AlphaFoldDB" id="A0A3D9KG93"/>
<gene>
    <name evidence="5" type="ORF">DFP98_10415</name>
</gene>
<feature type="domain" description="Baseplate protein J-like barrel" evidence="2">
    <location>
        <begin position="92"/>
        <end position="179"/>
    </location>
</feature>
<sequence length="370" mass="39525">MAIMPEFLQEQTEEVMLSRMLERVPADLDKSEGSYIWDSLAPTAYQLYRASEWAREVLDRGFAMTTFGPYLRMRCEEHGVIPRPAVAATGFVVLTGSVGAAIPLGSRVATPADEMTETSSIEYETTEAGTLGSQGEAIFPIRAVDPGSRGNVPVGAVSLLVQAIAGVTGITNTAAIIGGTDEESDEALLARYLLKVRQPGTSGNRADYQQWALETPGVSRVQVEPLWNGPGTVRLYVLGEDKRAPSQTIVDAVQHHISPAAGQGEGKAPIGAAVTVEAAVEVPLHIEAKLTLASGSTLEQAREDFEAGLVDYLEQLAFVDPLIRYNRISAILLDIPRIVDFEHLLVSGGVDNIDLSLGEVAVIGTVSLSE</sequence>